<dbReference type="Gene3D" id="1.25.40.10">
    <property type="entry name" value="Tetratricopeptide repeat domain"/>
    <property type="match status" value="2"/>
</dbReference>
<reference evidence="4 5" key="1">
    <citation type="submission" date="2020-08" db="EMBL/GenBank/DDBJ databases">
        <title>Genomic Encyclopedia of Type Strains, Phase IV (KMG-IV): sequencing the most valuable type-strain genomes for metagenomic binning, comparative biology and taxonomic classification.</title>
        <authorList>
            <person name="Goeker M."/>
        </authorList>
    </citation>
    <scope>NUCLEOTIDE SEQUENCE [LARGE SCALE GENOMIC DNA]</scope>
    <source>
        <strain evidence="4 5">DSM 27165</strain>
    </source>
</reference>
<dbReference type="InterPro" id="IPR041664">
    <property type="entry name" value="AAA_16"/>
</dbReference>
<dbReference type="Proteomes" id="UP000575898">
    <property type="component" value="Unassembled WGS sequence"/>
</dbReference>
<dbReference type="SMART" id="SM01043">
    <property type="entry name" value="BTAD"/>
    <property type="match status" value="1"/>
</dbReference>
<keyword evidence="5" id="KW-1185">Reference proteome</keyword>
<evidence type="ECO:0000259" key="3">
    <source>
        <dbReference type="SMART" id="SM01043"/>
    </source>
</evidence>
<evidence type="ECO:0000256" key="2">
    <source>
        <dbReference type="ARBA" id="ARBA00022840"/>
    </source>
</evidence>
<dbReference type="AlphaFoldDB" id="A0A840MUE5"/>
<evidence type="ECO:0000256" key="1">
    <source>
        <dbReference type="ARBA" id="ARBA00022741"/>
    </source>
</evidence>
<feature type="domain" description="Bacterial transcriptional activator" evidence="3">
    <location>
        <begin position="83"/>
        <end position="223"/>
    </location>
</feature>
<dbReference type="SUPFAM" id="SSF48452">
    <property type="entry name" value="TPR-like"/>
    <property type="match status" value="3"/>
</dbReference>
<protein>
    <submittedName>
        <fullName evidence="4">DNA-binding SARP family transcriptional activator</fullName>
    </submittedName>
</protein>
<dbReference type="InterPro" id="IPR027417">
    <property type="entry name" value="P-loop_NTPase"/>
</dbReference>
<dbReference type="PANTHER" id="PTHR16305:SF28">
    <property type="entry name" value="GUANYLATE CYCLASE DOMAIN-CONTAINING PROTEIN"/>
    <property type="match status" value="1"/>
</dbReference>
<dbReference type="GO" id="GO:0004016">
    <property type="term" value="F:adenylate cyclase activity"/>
    <property type="evidence" value="ECO:0007669"/>
    <property type="project" value="TreeGrafter"/>
</dbReference>
<evidence type="ECO:0000313" key="4">
    <source>
        <dbReference type="EMBL" id="MBB5020422.1"/>
    </source>
</evidence>
<dbReference type="PANTHER" id="PTHR16305">
    <property type="entry name" value="TESTICULAR SOLUBLE ADENYLYL CYCLASE"/>
    <property type="match status" value="1"/>
</dbReference>
<keyword evidence="2" id="KW-0067">ATP-binding</keyword>
<accession>A0A840MUE5</accession>
<evidence type="ECO:0000313" key="5">
    <source>
        <dbReference type="Proteomes" id="UP000575898"/>
    </source>
</evidence>
<gene>
    <name evidence="4" type="ORF">HNQ59_003741</name>
</gene>
<comment type="caution">
    <text evidence="4">The sequence shown here is derived from an EMBL/GenBank/DDBJ whole genome shotgun (WGS) entry which is preliminary data.</text>
</comment>
<dbReference type="InterPro" id="IPR005158">
    <property type="entry name" value="BTAD"/>
</dbReference>
<dbReference type="GO" id="GO:0005524">
    <property type="term" value="F:ATP binding"/>
    <property type="evidence" value="ECO:0007669"/>
    <property type="project" value="UniProtKB-KW"/>
</dbReference>
<dbReference type="Pfam" id="PF03704">
    <property type="entry name" value="BTAD"/>
    <property type="match status" value="1"/>
</dbReference>
<proteinExistence type="predicted"/>
<keyword evidence="1" id="KW-0547">Nucleotide-binding</keyword>
<dbReference type="Pfam" id="PF13191">
    <property type="entry name" value="AAA_16"/>
    <property type="match status" value="1"/>
</dbReference>
<dbReference type="GO" id="GO:0005737">
    <property type="term" value="C:cytoplasm"/>
    <property type="evidence" value="ECO:0007669"/>
    <property type="project" value="TreeGrafter"/>
</dbReference>
<dbReference type="EMBL" id="JACHHY010000034">
    <property type="protein sequence ID" value="MBB5020422.1"/>
    <property type="molecule type" value="Genomic_DNA"/>
</dbReference>
<dbReference type="SUPFAM" id="SSF52540">
    <property type="entry name" value="P-loop containing nucleoside triphosphate hydrolases"/>
    <property type="match status" value="1"/>
</dbReference>
<dbReference type="GO" id="GO:0003677">
    <property type="term" value="F:DNA binding"/>
    <property type="evidence" value="ECO:0007669"/>
    <property type="project" value="UniProtKB-KW"/>
</dbReference>
<dbReference type="SMART" id="SM00028">
    <property type="entry name" value="TPR"/>
    <property type="match status" value="4"/>
</dbReference>
<organism evidence="4 5">
    <name type="scientific">Chitinivorax tropicus</name>
    <dbReference type="NCBI Taxonomy" id="714531"/>
    <lineage>
        <taxon>Bacteria</taxon>
        <taxon>Pseudomonadati</taxon>
        <taxon>Pseudomonadota</taxon>
        <taxon>Betaproteobacteria</taxon>
        <taxon>Chitinivorax</taxon>
    </lineage>
</organism>
<sequence>MDSDQGAAFALCLHGAPCLQTSQGVVRLERKDAGMLAYLAMEHSATRARLAALFWPDTDADKARRNLRQRLLRLRRLIDLPLIDGDQVLSIHSNLQILKAGSSGDGEAHILLGAFQYEDLSEFQAWLDRVRIQQGMQAQQSIKQRMQQAESAMLLDEAIVAANQLLAIDAVDEDGYRCLIKCHYLKGDRGAALDAYRLCQVTLAKELGVAPSEETEFLRKQLQQKVVSPTVPAALPVTVLRPPQLVGRGTEWQWLLTQWQCGRIAFVHGQAGIGKSRLVHEFTNHQSAGVVAVEGRAGDAAIPYLFLSRFVRALLPLMTAPLTEGERVALSGLLSELAQPGRVAQDQDRAALIHTIEGILLGLAGQQISGLLLDDLHYADQASIEVLSALLPTTLPVRLPWLMAFREECAPAHLQRMLDDCLHAGWAASLQLGPLTLDQTTRLVESLVLPGLDLSSLMAALQQRSSGNPVILLEIVKALYQQYGGSGKLPVALPIPDNVKAIFRLRLSNLSNQAMSLARCAAVAGQSFTTELAQAVLGISLLDLISPWHELEQAQILENRAMVHESLADAILADIPDTLLQLLHYEIASFLELQCETPKHLLVGHWQKAGRADRALPLMMAEADAANQSGRCLEEISWLEQMLPLLVEAGETGAFKLRYRLFWRYRLAKPLHLLADQVSALAELAEGEPELTWLAIAQTELALVEGDVERARLRADTALSTAHQLNDHSLIFEATKALARVLQQQECYDLALQEVDKVQSRLPITDQALGIDTALHYAMALLDADRFTESLLYTQHAQRMAAAQAMHSTSLQLSLVAGHAEFAMGDVSKALAHFRQADTLHSTHMVAPNIWQGHFSTYANILRQAGHYQQALAILELARTRTMAQNADLQALDCYALAQLYWQLGQPAKAKPLLEEARRLSGKSAYVEAQGLILQARLNMALSNQAKEDLLLRALTMLPDSGRRNLRIMALLALSEIPHRTDTYEDARQAHKIAQQHDLWGWQAASLAIMAREALKLQRREEATMHALSAVALLLNYVPGDIYPITIWREVYEVLQSQAYQAASDTALEYASRWLARVAACDVPLEYQDSFFHRNPDNKLFLHLARFRQAPTEMH</sequence>
<keyword evidence="4" id="KW-0238">DNA-binding</keyword>
<name>A0A840MUE5_9PROT</name>
<dbReference type="RefSeq" id="WP_184041817.1">
    <property type="nucleotide sequence ID" value="NZ_JACHHY010000034.1"/>
</dbReference>
<dbReference type="InterPro" id="IPR011990">
    <property type="entry name" value="TPR-like_helical_dom_sf"/>
</dbReference>
<dbReference type="InterPro" id="IPR019734">
    <property type="entry name" value="TPR_rpt"/>
</dbReference>